<dbReference type="Gene3D" id="3.90.850.10">
    <property type="entry name" value="Fumarylacetoacetase-like, C-terminal domain"/>
    <property type="match status" value="1"/>
</dbReference>
<accession>A0A1N7U6J4</accession>
<dbReference type="SUPFAM" id="SSF56529">
    <property type="entry name" value="FAH"/>
    <property type="match status" value="1"/>
</dbReference>
<dbReference type="Proteomes" id="UP000027308">
    <property type="component" value="Chromosome"/>
</dbReference>
<organism evidence="1 2">
    <name type="scientific">Pseudomonas simiae</name>
    <dbReference type="NCBI Taxonomy" id="321846"/>
    <lineage>
        <taxon>Bacteria</taxon>
        <taxon>Pseudomonadati</taxon>
        <taxon>Pseudomonadota</taxon>
        <taxon>Gammaproteobacteria</taxon>
        <taxon>Pseudomonadales</taxon>
        <taxon>Pseudomonadaceae</taxon>
        <taxon>Pseudomonas</taxon>
    </lineage>
</organism>
<dbReference type="InterPro" id="IPR036663">
    <property type="entry name" value="Fumarylacetoacetase_C_sf"/>
</dbReference>
<dbReference type="AlphaFoldDB" id="A0A1N7U6J4"/>
<dbReference type="EMBL" id="CP007637">
    <property type="protein sequence ID" value="AIB36546.1"/>
    <property type="molecule type" value="Genomic_DNA"/>
</dbReference>
<gene>
    <name evidence="1" type="ORF">PS417_13310</name>
</gene>
<dbReference type="GO" id="GO:0003824">
    <property type="term" value="F:catalytic activity"/>
    <property type="evidence" value="ECO:0007669"/>
    <property type="project" value="InterPro"/>
</dbReference>
<dbReference type="RefSeq" id="WP_010210568.1">
    <property type="nucleotide sequence ID" value="NZ_CP007637.1"/>
</dbReference>
<evidence type="ECO:0000313" key="1">
    <source>
        <dbReference type="EMBL" id="AIB36546.1"/>
    </source>
</evidence>
<dbReference type="OrthoDB" id="6912741at2"/>
<name>A0A1N7U6J4_9PSED</name>
<protein>
    <submittedName>
        <fullName evidence="1">Sugar transporter</fullName>
    </submittedName>
</protein>
<sequence>MSIIFECARDGQRYVTRPSSTGPYTLYPVSDLYTLLRDTPAGEYPGGPLEYLHEHSPAPLTVADLAGFELLPCLQPPDPRQGMVCGFGLTHQSKVAEPPQHGERPAFFIKGFADSLKRSGDVLRMNRGALSACEEAEVVALFLVADNSRPTYIGYTFGNDLTDIALAKSKRNYLAYAKLQPSAISHLLYRQPLPELIQGKTSIYRAGDLHWEQGFSTGLSCLCYDADELFETLWQHPSLRLPGTLIYLYLGADRNSADAGIHLSHGDTVVCDFDNGPRLSNLIEWENVHV</sequence>
<dbReference type="eggNOG" id="COG3802">
    <property type="taxonomic scope" value="Bacteria"/>
</dbReference>
<reference evidence="1 2" key="1">
    <citation type="submission" date="2014-05" db="EMBL/GenBank/DDBJ databases">
        <title>Pseudomonas simiae WCS417.</title>
        <authorList>
            <person name="Berendsen R.L."/>
        </authorList>
    </citation>
    <scope>NUCLEOTIDE SEQUENCE [LARGE SCALE GENOMIC DNA]</scope>
    <source>
        <strain evidence="1 2">WCS417</strain>
    </source>
</reference>
<proteinExistence type="predicted"/>
<evidence type="ECO:0000313" key="2">
    <source>
        <dbReference type="Proteomes" id="UP000027308"/>
    </source>
</evidence>
<keyword evidence="1" id="KW-0813">Transport</keyword>
<keyword evidence="1" id="KW-0762">Sugar transport</keyword>